<sequence length="857" mass="93044" precursor="true">MRSPLPRRRHRPPSVLAPLAVAAALCAFAAAAPAQTLPRVRTTPAPEPAKPASGADGAPPVVTLTADEVVSHIGNVTQASGKVVVQRLDMTLRADLLTYDQLSDTVHAQGNARIERGLDWFMADRVDLELTRDAGTLTGTQYELGARKAGGHAQRIELIDRNRSTAYNANYTSCTRDGTGDPDWIISGDKIDIDTSTNEGKAQHAVLRFLGVPILAAPSLTFPVTAERKSGWLPPTGDLSTRSGFSISEPYYWNIEPNIDATLSAGASTRRGAELAGELRYLQPNDLGQVTAYLLPDDFSENHTGIDTTRGAVEWAHEGSRGDWLTYSARLQRVSDSAYWVDFPNQMPSLTQRMLPTDLSGTRRFLPFGDAGEIAAYARVERFQTLQEPPNQRETDGLSVIPVPFQRSPQIGVRGNLTLADQLRFDMEAEGNRFDLSDRPQENNAIGRINALCSAGSASCLTPLDTRVGGARAHFIASVSRSFSSEWGHFEPRLAINGTTYRSDVADDGTRVEATRWVPTLSGDSSFSFERQTDLFGRELVQTLEPRFLYVLTPRRNQFALPLYDTAPKDFNEVSIYSTNEFTGNDRISDENQLTAGVATRYNDAGNGRELLRLGIAQKFLFSKQWLTTSNFQDTSDQTPPPYTRKLSDLLLYGSSSAMEHWSFDGIIELDPFRATGSGATGSSSGDSGSSAADTSGGSTSTWTVQRAVVSARFQPGPFKTVSLTYRFASSNNGSSGASRQFEVGGQWPVYHQPPRANGCGGTLYAVGRVDYSVTDRRATYAIGGLEYDAGCWIGRALVERTSTGSQQSTTHFVLQLELNGLSTLGPGSLTLLKDNVPGYQPLRNDAGGTTASPNSQ</sequence>
<dbReference type="Pfam" id="PF04453">
    <property type="entry name" value="LptD"/>
    <property type="match status" value="1"/>
</dbReference>
<feature type="chain" id="PRO_5041026601" description="LPS-assembly protein LptD" evidence="4">
    <location>
        <begin position="35"/>
        <end position="857"/>
    </location>
</feature>
<evidence type="ECO:0000256" key="3">
    <source>
        <dbReference type="ARBA" id="ARBA00023237"/>
    </source>
</evidence>
<evidence type="ECO:0000256" key="4">
    <source>
        <dbReference type="HAMAP-Rule" id="MF_01411"/>
    </source>
</evidence>
<evidence type="ECO:0000259" key="8">
    <source>
        <dbReference type="Pfam" id="PF19838"/>
    </source>
</evidence>
<comment type="similarity">
    <text evidence="4">Belongs to the LptD family.</text>
</comment>
<keyword evidence="10" id="KW-1185">Reference proteome</keyword>
<feature type="domain" description="LPS-assembly protein LptD central" evidence="8">
    <location>
        <begin position="205"/>
        <end position="284"/>
    </location>
</feature>
<comment type="caution">
    <text evidence="9">The sequence shown here is derived from an EMBL/GenBank/DDBJ whole genome shotgun (WGS) entry which is preliminary data.</text>
</comment>
<keyword evidence="2 4" id="KW-0472">Membrane</keyword>
<evidence type="ECO:0000313" key="9">
    <source>
        <dbReference type="EMBL" id="MCK9687664.1"/>
    </source>
</evidence>
<dbReference type="AlphaFoldDB" id="A0A9X2C354"/>
<proteinExistence type="inferred from homology"/>
<comment type="subcellular location">
    <subcellularLocation>
        <location evidence="4">Cell outer membrane</location>
    </subcellularLocation>
</comment>
<dbReference type="Proteomes" id="UP001139353">
    <property type="component" value="Unassembled WGS sequence"/>
</dbReference>
<gene>
    <name evidence="4 9" type="primary">lptD</name>
    <name evidence="9" type="ORF">LPC04_18325</name>
</gene>
<dbReference type="GO" id="GO:1990351">
    <property type="term" value="C:transporter complex"/>
    <property type="evidence" value="ECO:0007669"/>
    <property type="project" value="TreeGrafter"/>
</dbReference>
<evidence type="ECO:0000256" key="1">
    <source>
        <dbReference type="ARBA" id="ARBA00022729"/>
    </source>
</evidence>
<evidence type="ECO:0000256" key="5">
    <source>
        <dbReference type="SAM" id="MobiDB-lite"/>
    </source>
</evidence>
<protein>
    <recommendedName>
        <fullName evidence="4">LPS-assembly protein LptD</fullName>
    </recommendedName>
</protein>
<dbReference type="RefSeq" id="WP_275683705.1">
    <property type="nucleotide sequence ID" value="NZ_JAJLJH010000005.1"/>
</dbReference>
<dbReference type="InterPro" id="IPR020889">
    <property type="entry name" value="LipoPS_assembly_LptD"/>
</dbReference>
<dbReference type="GO" id="GO:0009279">
    <property type="term" value="C:cell outer membrane"/>
    <property type="evidence" value="ECO:0007669"/>
    <property type="project" value="UniProtKB-SubCell"/>
</dbReference>
<evidence type="ECO:0000259" key="6">
    <source>
        <dbReference type="Pfam" id="PF03968"/>
    </source>
</evidence>
<organism evidence="9 10">
    <name type="scientific">Scleromatobacter humisilvae</name>
    <dbReference type="NCBI Taxonomy" id="2897159"/>
    <lineage>
        <taxon>Bacteria</taxon>
        <taxon>Pseudomonadati</taxon>
        <taxon>Pseudomonadota</taxon>
        <taxon>Betaproteobacteria</taxon>
        <taxon>Burkholderiales</taxon>
        <taxon>Sphaerotilaceae</taxon>
        <taxon>Scleromatobacter</taxon>
    </lineage>
</organism>
<feature type="domain" description="Organic solvent tolerance-like N-terminal" evidence="6">
    <location>
        <begin position="93"/>
        <end position="198"/>
    </location>
</feature>
<comment type="function">
    <text evidence="4">Together with LptE, is involved in the assembly of lipopolysaccharide (LPS) at the surface of the outer membrane.</text>
</comment>
<dbReference type="InterPro" id="IPR007543">
    <property type="entry name" value="LptD_C"/>
</dbReference>
<feature type="domain" description="LptD C-terminal" evidence="7">
    <location>
        <begin position="308"/>
        <end position="673"/>
    </location>
</feature>
<feature type="signal peptide" evidence="4">
    <location>
        <begin position="1"/>
        <end position="34"/>
    </location>
</feature>
<dbReference type="PANTHER" id="PTHR30189">
    <property type="entry name" value="LPS-ASSEMBLY PROTEIN"/>
    <property type="match status" value="1"/>
</dbReference>
<accession>A0A9X2C354</accession>
<feature type="region of interest" description="Disordered" evidence="5">
    <location>
        <begin position="677"/>
        <end position="700"/>
    </location>
</feature>
<name>A0A9X2C354_9BURK</name>
<comment type="caution">
    <text evidence="4">Lacks conserved residue(s) required for the propagation of feature annotation.</text>
</comment>
<dbReference type="PANTHER" id="PTHR30189:SF1">
    <property type="entry name" value="LPS-ASSEMBLY PROTEIN LPTD"/>
    <property type="match status" value="1"/>
</dbReference>
<evidence type="ECO:0000256" key="2">
    <source>
        <dbReference type="ARBA" id="ARBA00023136"/>
    </source>
</evidence>
<dbReference type="EMBL" id="JAJLJH010000005">
    <property type="protein sequence ID" value="MCK9687664.1"/>
    <property type="molecule type" value="Genomic_DNA"/>
</dbReference>
<dbReference type="InterPro" id="IPR045659">
    <property type="entry name" value="LptD_2"/>
</dbReference>
<comment type="subunit">
    <text evidence="4">Component of the lipopolysaccharide transport and assembly complex. Interacts with LptE and LptA.</text>
</comment>
<dbReference type="Pfam" id="PF19838">
    <property type="entry name" value="LptD_2"/>
    <property type="match status" value="1"/>
</dbReference>
<dbReference type="InterPro" id="IPR005653">
    <property type="entry name" value="OstA-like_N"/>
</dbReference>
<evidence type="ECO:0000313" key="10">
    <source>
        <dbReference type="Proteomes" id="UP001139353"/>
    </source>
</evidence>
<feature type="region of interest" description="Disordered" evidence="5">
    <location>
        <begin position="38"/>
        <end position="60"/>
    </location>
</feature>
<dbReference type="Pfam" id="PF03968">
    <property type="entry name" value="LptD_N"/>
    <property type="match status" value="1"/>
</dbReference>
<evidence type="ECO:0000259" key="7">
    <source>
        <dbReference type="Pfam" id="PF04453"/>
    </source>
</evidence>
<dbReference type="GO" id="GO:0015920">
    <property type="term" value="P:lipopolysaccharide transport"/>
    <property type="evidence" value="ECO:0007669"/>
    <property type="project" value="InterPro"/>
</dbReference>
<dbReference type="Gene3D" id="2.60.450.10">
    <property type="entry name" value="Lipopolysaccharide (LPS) transport protein A like domain"/>
    <property type="match status" value="1"/>
</dbReference>
<dbReference type="InterPro" id="IPR050218">
    <property type="entry name" value="LptD"/>
</dbReference>
<dbReference type="GO" id="GO:0043165">
    <property type="term" value="P:Gram-negative-bacterium-type cell outer membrane assembly"/>
    <property type="evidence" value="ECO:0007669"/>
    <property type="project" value="UniProtKB-UniRule"/>
</dbReference>
<keyword evidence="1 4" id="KW-0732">Signal</keyword>
<reference evidence="9" key="1">
    <citation type="submission" date="2021-11" db="EMBL/GenBank/DDBJ databases">
        <title>BS-T2-15 a new species belonging to the Comamonadaceae family isolated from the soil of a French oak forest.</title>
        <authorList>
            <person name="Mieszkin S."/>
            <person name="Alain K."/>
        </authorList>
    </citation>
    <scope>NUCLEOTIDE SEQUENCE</scope>
    <source>
        <strain evidence="9">BS-T2-15</strain>
    </source>
</reference>
<keyword evidence="3 4" id="KW-0998">Cell outer membrane</keyword>
<dbReference type="HAMAP" id="MF_01411">
    <property type="entry name" value="LPS_assembly_LptD"/>
    <property type="match status" value="1"/>
</dbReference>